<dbReference type="CDD" id="cd16454">
    <property type="entry name" value="RING-H2_PA-TM-RING"/>
    <property type="match status" value="1"/>
</dbReference>
<accession>A0A1V6Q132</accession>
<reference evidence="12" key="1">
    <citation type="journal article" date="2017" name="Nat. Microbiol.">
        <title>Global analysis of biosynthetic gene clusters reveals vast potential of secondary metabolite production in Penicillium species.</title>
        <authorList>
            <person name="Nielsen J.C."/>
            <person name="Grijseels S."/>
            <person name="Prigent S."/>
            <person name="Ji B."/>
            <person name="Dainat J."/>
            <person name="Nielsen K.F."/>
            <person name="Frisvad J.C."/>
            <person name="Workman M."/>
            <person name="Nielsen J."/>
        </authorList>
    </citation>
    <scope>NUCLEOTIDE SEQUENCE [LARGE SCALE GENOMIC DNA]</scope>
    <source>
        <strain evidence="12">IBT 31811</strain>
    </source>
</reference>
<dbReference type="PANTHER" id="PTHR45931:SF3">
    <property type="entry name" value="RING ZINC FINGER-CONTAINING PROTEIN"/>
    <property type="match status" value="1"/>
</dbReference>
<feature type="domain" description="RING-type" evidence="10">
    <location>
        <begin position="297"/>
        <end position="338"/>
    </location>
</feature>
<dbReference type="EMBL" id="MDYN01000019">
    <property type="protein sequence ID" value="OQD82935.1"/>
    <property type="molecule type" value="Genomic_DNA"/>
</dbReference>
<dbReference type="InterPro" id="IPR013083">
    <property type="entry name" value="Znf_RING/FYVE/PHD"/>
</dbReference>
<dbReference type="PANTHER" id="PTHR45931">
    <property type="entry name" value="SI:CH211-59O9.10"/>
    <property type="match status" value="1"/>
</dbReference>
<feature type="compositionally biased region" description="Polar residues" evidence="9">
    <location>
        <begin position="343"/>
        <end position="354"/>
    </location>
</feature>
<evidence type="ECO:0000256" key="7">
    <source>
        <dbReference type="ARBA" id="ARBA00022833"/>
    </source>
</evidence>
<feature type="compositionally biased region" description="Low complexity" evidence="9">
    <location>
        <begin position="98"/>
        <end position="112"/>
    </location>
</feature>
<dbReference type="GO" id="GO:0008270">
    <property type="term" value="F:zinc ion binding"/>
    <property type="evidence" value="ECO:0007669"/>
    <property type="project" value="UniProtKB-KW"/>
</dbReference>
<feature type="region of interest" description="Disordered" evidence="9">
    <location>
        <begin position="138"/>
        <end position="195"/>
    </location>
</feature>
<dbReference type="GO" id="GO:0006511">
    <property type="term" value="P:ubiquitin-dependent protein catabolic process"/>
    <property type="evidence" value="ECO:0007669"/>
    <property type="project" value="TreeGrafter"/>
</dbReference>
<dbReference type="InterPro" id="IPR001841">
    <property type="entry name" value="Znf_RING"/>
</dbReference>
<feature type="region of interest" description="Disordered" evidence="9">
    <location>
        <begin position="343"/>
        <end position="437"/>
    </location>
</feature>
<evidence type="ECO:0000256" key="3">
    <source>
        <dbReference type="ARBA" id="ARBA00022679"/>
    </source>
</evidence>
<protein>
    <recommendedName>
        <fullName evidence="2">RING-type E3 ubiquitin transferase</fullName>
        <ecNumber evidence="2">2.3.2.27</ecNumber>
    </recommendedName>
</protein>
<dbReference type="InterPro" id="IPR051834">
    <property type="entry name" value="RING_finger_E3_ligase"/>
</dbReference>
<evidence type="ECO:0000256" key="2">
    <source>
        <dbReference type="ARBA" id="ARBA00012483"/>
    </source>
</evidence>
<dbReference type="Gene3D" id="3.30.40.10">
    <property type="entry name" value="Zinc/RING finger domain, C3HC4 (zinc finger)"/>
    <property type="match status" value="1"/>
</dbReference>
<dbReference type="GO" id="GO:0061630">
    <property type="term" value="F:ubiquitin protein ligase activity"/>
    <property type="evidence" value="ECO:0007669"/>
    <property type="project" value="UniProtKB-EC"/>
</dbReference>
<dbReference type="GO" id="GO:0016567">
    <property type="term" value="P:protein ubiquitination"/>
    <property type="evidence" value="ECO:0007669"/>
    <property type="project" value="UniProtKB-ARBA"/>
</dbReference>
<keyword evidence="7" id="KW-0862">Zinc</keyword>
<proteinExistence type="predicted"/>
<dbReference type="SUPFAM" id="SSF57850">
    <property type="entry name" value="RING/U-box"/>
    <property type="match status" value="1"/>
</dbReference>
<evidence type="ECO:0000313" key="11">
    <source>
        <dbReference type="EMBL" id="OQD82935.1"/>
    </source>
</evidence>
<dbReference type="FunFam" id="3.30.40.10:FF:000127">
    <property type="entry name" value="E3 ubiquitin-protein ligase RNF181"/>
    <property type="match status" value="1"/>
</dbReference>
<evidence type="ECO:0000256" key="8">
    <source>
        <dbReference type="PROSITE-ProRule" id="PRU00175"/>
    </source>
</evidence>
<feature type="compositionally biased region" description="Polar residues" evidence="9">
    <location>
        <begin position="424"/>
        <end position="437"/>
    </location>
</feature>
<evidence type="ECO:0000256" key="4">
    <source>
        <dbReference type="ARBA" id="ARBA00022723"/>
    </source>
</evidence>
<organism evidence="11 12">
    <name type="scientific">Penicillium antarcticum</name>
    <dbReference type="NCBI Taxonomy" id="416450"/>
    <lineage>
        <taxon>Eukaryota</taxon>
        <taxon>Fungi</taxon>
        <taxon>Dikarya</taxon>
        <taxon>Ascomycota</taxon>
        <taxon>Pezizomycotina</taxon>
        <taxon>Eurotiomycetes</taxon>
        <taxon>Eurotiomycetidae</taxon>
        <taxon>Eurotiales</taxon>
        <taxon>Aspergillaceae</taxon>
        <taxon>Penicillium</taxon>
    </lineage>
</organism>
<gene>
    <name evidence="11" type="ORF">PENANT_c019G10211</name>
</gene>
<evidence type="ECO:0000256" key="5">
    <source>
        <dbReference type="ARBA" id="ARBA00022771"/>
    </source>
</evidence>
<dbReference type="STRING" id="416450.A0A1V6Q132"/>
<evidence type="ECO:0000256" key="6">
    <source>
        <dbReference type="ARBA" id="ARBA00022786"/>
    </source>
</evidence>
<keyword evidence="6" id="KW-0833">Ubl conjugation pathway</keyword>
<dbReference type="SMART" id="SM00184">
    <property type="entry name" value="RING"/>
    <property type="match status" value="1"/>
</dbReference>
<dbReference type="EC" id="2.3.2.27" evidence="2"/>
<keyword evidence="4" id="KW-0479">Metal-binding</keyword>
<evidence type="ECO:0000259" key="10">
    <source>
        <dbReference type="PROSITE" id="PS50089"/>
    </source>
</evidence>
<evidence type="ECO:0000256" key="9">
    <source>
        <dbReference type="SAM" id="MobiDB-lite"/>
    </source>
</evidence>
<comment type="caution">
    <text evidence="11">The sequence shown here is derived from an EMBL/GenBank/DDBJ whole genome shotgun (WGS) entry which is preliminary data.</text>
</comment>
<comment type="catalytic activity">
    <reaction evidence="1">
        <text>S-ubiquitinyl-[E2 ubiquitin-conjugating enzyme]-L-cysteine + [acceptor protein]-L-lysine = [E2 ubiquitin-conjugating enzyme]-L-cysteine + N(6)-ubiquitinyl-[acceptor protein]-L-lysine.</text>
        <dbReference type="EC" id="2.3.2.27"/>
    </reaction>
</comment>
<dbReference type="AlphaFoldDB" id="A0A1V6Q132"/>
<feature type="compositionally biased region" description="Polar residues" evidence="9">
    <location>
        <begin position="47"/>
        <end position="60"/>
    </location>
</feature>
<dbReference type="Pfam" id="PF13639">
    <property type="entry name" value="zf-RING_2"/>
    <property type="match status" value="1"/>
</dbReference>
<sequence>MESNADRVECIACGAVWLKDSAHGLICPHCDSEFTEIVEIPPEIPSDSPQERASPTSQPRNPWADHNPWGIDEDPFGTTPRDFPSGFHRTYRSPDGRFTFSSTTLGTGLSSSPRGAYGTNTGIPMMMQNFDTLFRDLVEPPNQPTRELGIDDHSHPSPFGWPDYERVGDHPSSPAPIPSPGLSPRNTNGPQPRAPQAVNLSDLIEAIRADLGTPTTRATRQNRQTPNPLAILSALLNMNPNGDAVYSQEELDRVITSLIENTGPGTAPPPASGNAIRSLPKKKVDRDMMGPENNAECSICMDAVGLGTEVTVLPCDHWFHFSCIEAWLTQHNTCPHCRRSINQRPVPTDGTSDNPVVIPDSPEQPRSRRRLSSARTTRSGRSSFSSLQSRLSPRLSPRRSPTPEGQESTHAPRRSSRSEGSNGGFTSWVMNRFGSST</sequence>
<feature type="region of interest" description="Disordered" evidence="9">
    <location>
        <begin position="42"/>
        <end position="122"/>
    </location>
</feature>
<keyword evidence="5 8" id="KW-0863">Zinc-finger</keyword>
<dbReference type="GO" id="GO:0005634">
    <property type="term" value="C:nucleus"/>
    <property type="evidence" value="ECO:0007669"/>
    <property type="project" value="TreeGrafter"/>
</dbReference>
<evidence type="ECO:0000313" key="12">
    <source>
        <dbReference type="Proteomes" id="UP000191672"/>
    </source>
</evidence>
<evidence type="ECO:0000256" key="1">
    <source>
        <dbReference type="ARBA" id="ARBA00000900"/>
    </source>
</evidence>
<feature type="compositionally biased region" description="Low complexity" evidence="9">
    <location>
        <begin position="373"/>
        <end position="403"/>
    </location>
</feature>
<keyword evidence="3" id="KW-0808">Transferase</keyword>
<keyword evidence="12" id="KW-1185">Reference proteome</keyword>
<dbReference type="Proteomes" id="UP000191672">
    <property type="component" value="Unassembled WGS sequence"/>
</dbReference>
<dbReference type="OrthoDB" id="8062037at2759"/>
<dbReference type="PROSITE" id="PS50089">
    <property type="entry name" value="ZF_RING_2"/>
    <property type="match status" value="1"/>
</dbReference>
<name>A0A1V6Q132_9EURO</name>